<keyword evidence="1" id="KW-0472">Membrane</keyword>
<keyword evidence="1" id="KW-1133">Transmembrane helix</keyword>
<feature type="transmembrane region" description="Helical" evidence="1">
    <location>
        <begin position="56"/>
        <end position="75"/>
    </location>
</feature>
<reference evidence="2 3" key="1">
    <citation type="submission" date="2021-03" db="EMBL/GenBank/DDBJ databases">
        <title>Complete Genome Sequences of Two Lysobacter Strains Isolated from Sea Water (Lysobacter caseinilyticus) and Soil (Lysobacter helvus) in South Korea.</title>
        <authorList>
            <person name="Watanabe Y."/>
            <person name="Arakawa K."/>
        </authorList>
    </citation>
    <scope>NUCLEOTIDE SEQUENCE [LARGE SCALE GENOMIC DNA]</scope>
    <source>
        <strain evidence="2 3">KVB24</strain>
    </source>
</reference>
<sequence>MSEPTATRLRREAKTELDKTVVGIELTLISIIQGLALAMLATAAVQPMLKLQWETWPYIFTGLLVILIFWSRSLIHTLSFIGWPLEFGHTFGYFGATLIEAAALTEVADPQAWFALNACYALAVWGLYAWDLRVVQRQAGDFTTDEERLLHADIVRDQRENIFVLMPLAVAFQGVSWWLVRHYPGAMLGQRWHLVLIGLTVLFNLNYLHQGVRVLRRRRDWILARQAQERTEA</sequence>
<dbReference type="RefSeq" id="WP_213433431.1">
    <property type="nucleotide sequence ID" value="NZ_AP024545.1"/>
</dbReference>
<feature type="transmembrane region" description="Helical" evidence="1">
    <location>
        <begin position="21"/>
        <end position="44"/>
    </location>
</feature>
<organism evidence="2 3">
    <name type="scientific">Noviluteimonas caseinilytica</name>
    <dbReference type="NCBI Taxonomy" id="2675101"/>
    <lineage>
        <taxon>Bacteria</taxon>
        <taxon>Pseudomonadati</taxon>
        <taxon>Pseudomonadota</taxon>
        <taxon>Gammaproteobacteria</taxon>
        <taxon>Lysobacterales</taxon>
        <taxon>Lysobacteraceae</taxon>
        <taxon>Noviluteimonas</taxon>
    </lineage>
</organism>
<accession>A0ABM7Q5U9</accession>
<keyword evidence="3" id="KW-1185">Reference proteome</keyword>
<name>A0ABM7Q5U9_9GAMM</name>
<feature type="transmembrane region" description="Helical" evidence="1">
    <location>
        <begin position="87"/>
        <end position="105"/>
    </location>
</feature>
<feature type="transmembrane region" description="Helical" evidence="1">
    <location>
        <begin position="111"/>
        <end position="130"/>
    </location>
</feature>
<dbReference type="Proteomes" id="UP000681317">
    <property type="component" value="Chromosome"/>
</dbReference>
<proteinExistence type="predicted"/>
<feature type="transmembrane region" description="Helical" evidence="1">
    <location>
        <begin position="192"/>
        <end position="209"/>
    </location>
</feature>
<gene>
    <name evidence="2" type="ORF">LYSCAS_16470</name>
</gene>
<feature type="transmembrane region" description="Helical" evidence="1">
    <location>
        <begin position="162"/>
        <end position="180"/>
    </location>
</feature>
<keyword evidence="1" id="KW-0812">Transmembrane</keyword>
<evidence type="ECO:0000313" key="2">
    <source>
        <dbReference type="EMBL" id="BCT92623.1"/>
    </source>
</evidence>
<evidence type="ECO:0000256" key="1">
    <source>
        <dbReference type="SAM" id="Phobius"/>
    </source>
</evidence>
<protein>
    <recommendedName>
        <fullName evidence="4">DUF3159 domain-containing protein</fullName>
    </recommendedName>
</protein>
<evidence type="ECO:0008006" key="4">
    <source>
        <dbReference type="Google" id="ProtNLM"/>
    </source>
</evidence>
<evidence type="ECO:0000313" key="3">
    <source>
        <dbReference type="Proteomes" id="UP000681317"/>
    </source>
</evidence>
<dbReference type="EMBL" id="AP024545">
    <property type="protein sequence ID" value="BCT92623.1"/>
    <property type="molecule type" value="Genomic_DNA"/>
</dbReference>